<evidence type="ECO:0000256" key="1">
    <source>
        <dbReference type="ARBA" id="ARBA00006479"/>
    </source>
</evidence>
<dbReference type="InterPro" id="IPR043129">
    <property type="entry name" value="ATPase_NBD"/>
</dbReference>
<accession>A0A5N3P4J8</accession>
<dbReference type="EMBL" id="VCMV01000064">
    <property type="protein sequence ID" value="KAB0264642.1"/>
    <property type="molecule type" value="Genomic_DNA"/>
</dbReference>
<organism evidence="2 3">
    <name type="scientific">Microvirga brassicacearum</name>
    <dbReference type="NCBI Taxonomy" id="2580413"/>
    <lineage>
        <taxon>Bacteria</taxon>
        <taxon>Pseudomonadati</taxon>
        <taxon>Pseudomonadota</taxon>
        <taxon>Alphaproteobacteria</taxon>
        <taxon>Hyphomicrobiales</taxon>
        <taxon>Methylobacteriaceae</taxon>
        <taxon>Microvirga</taxon>
    </lineage>
</organism>
<gene>
    <name evidence="2" type="ORF">FEZ63_22225</name>
</gene>
<proteinExistence type="inferred from homology"/>
<dbReference type="PANTHER" id="PTHR18964:SF149">
    <property type="entry name" value="BIFUNCTIONAL UDP-N-ACETYLGLUCOSAMINE 2-EPIMERASE_N-ACETYLMANNOSAMINE KINASE"/>
    <property type="match status" value="1"/>
</dbReference>
<dbReference type="PANTHER" id="PTHR18964">
    <property type="entry name" value="ROK (REPRESSOR, ORF, KINASE) FAMILY"/>
    <property type="match status" value="1"/>
</dbReference>
<evidence type="ECO:0000313" key="2">
    <source>
        <dbReference type="EMBL" id="KAB0264642.1"/>
    </source>
</evidence>
<keyword evidence="3" id="KW-1185">Reference proteome</keyword>
<dbReference type="Pfam" id="PF00480">
    <property type="entry name" value="ROK"/>
    <property type="match status" value="1"/>
</dbReference>
<dbReference type="Gene3D" id="1.10.10.10">
    <property type="entry name" value="Winged helix-like DNA-binding domain superfamily/Winged helix DNA-binding domain"/>
    <property type="match status" value="1"/>
</dbReference>
<comment type="similarity">
    <text evidence="1">Belongs to the ROK (NagC/XylR) family.</text>
</comment>
<reference evidence="2 3" key="1">
    <citation type="journal article" date="2019" name="Microorganisms">
        <title>Genome Insights into the Novel Species Microvirga brassicacearum, a Rapeseed Endophyte with Biotechnological Potential.</title>
        <authorList>
            <person name="Jimenez-Gomez A."/>
            <person name="Saati-Santamaria Z."/>
            <person name="Igual J.M."/>
            <person name="Rivas R."/>
            <person name="Mateos P.F."/>
            <person name="Garcia-Fraile P."/>
        </authorList>
    </citation>
    <scope>NUCLEOTIDE SEQUENCE [LARGE SCALE GENOMIC DNA]</scope>
    <source>
        <strain evidence="2 3">CDVBN77</strain>
    </source>
</reference>
<name>A0A5N3P4J8_9HYPH</name>
<dbReference type="SUPFAM" id="SSF53067">
    <property type="entry name" value="Actin-like ATPase domain"/>
    <property type="match status" value="1"/>
</dbReference>
<comment type="caution">
    <text evidence="2">The sequence shown here is derived from an EMBL/GenBank/DDBJ whole genome shotgun (WGS) entry which is preliminary data.</text>
</comment>
<dbReference type="InterPro" id="IPR036388">
    <property type="entry name" value="WH-like_DNA-bd_sf"/>
</dbReference>
<dbReference type="AlphaFoldDB" id="A0A5N3P4J8"/>
<evidence type="ECO:0000313" key="3">
    <source>
        <dbReference type="Proteomes" id="UP000325684"/>
    </source>
</evidence>
<dbReference type="InterPro" id="IPR000600">
    <property type="entry name" value="ROK"/>
</dbReference>
<sequence>MSQTANGRLLDSLIRFGSMSRAEATLDTQLARSAVGAAIADLSRLNLVKTFPAVVAPGVAGRPSPRLELNPSGGYAIALNVRAEAIEIATVDLSRNIKSYMERSVNVRELGAAEALSTIAECIRSIEAPGKSPLCGIGIALPGIVGRDNAIARNVLALDWHDVPVVSVLKQHIGSQVPITIDHDATLGALAEYSCGAGRGAGRLLYLTSEPNGLGAAMISRGRSNGSTGDHMLQAGHLSVNPSGSRCACGSRGCLELFVSGRAIENAIGGVGSGTPGEVSAKLSTFTLKERTHFLRSDCINALKIGLVSLINTLAPDRVVLAGALAPIAAHFPSILTEALAMSVVARTEPVTIVPAALNNAMLIGAAEQALRGLKNDPILVLEKSRRTGDKT</sequence>
<protein>
    <submittedName>
        <fullName evidence="2">ROK family protein</fullName>
    </submittedName>
</protein>
<dbReference type="OrthoDB" id="9810372at2"/>
<dbReference type="Gene3D" id="3.30.420.40">
    <property type="match status" value="2"/>
</dbReference>
<dbReference type="Proteomes" id="UP000325684">
    <property type="component" value="Unassembled WGS sequence"/>
</dbReference>